<dbReference type="InterPro" id="IPR044651">
    <property type="entry name" value="OTSB-like"/>
</dbReference>
<keyword evidence="2" id="KW-0460">Magnesium</keyword>
<evidence type="ECO:0000313" key="3">
    <source>
        <dbReference type="EMBL" id="TDP64102.1"/>
    </source>
</evidence>
<dbReference type="FunCoup" id="A0A4R6QLJ0">
    <property type="interactions" value="70"/>
</dbReference>
<reference evidence="3 4" key="1">
    <citation type="submission" date="2019-03" db="EMBL/GenBank/DDBJ databases">
        <title>Genomic Encyclopedia of Type Strains, Phase IV (KMG-IV): sequencing the most valuable type-strain genomes for metagenomic binning, comparative biology and taxonomic classification.</title>
        <authorList>
            <person name="Goeker M."/>
        </authorList>
    </citation>
    <scope>NUCLEOTIDE SEQUENCE [LARGE SCALE GENOMIC DNA]</scope>
    <source>
        <strain evidence="3 4">DSM 16998</strain>
    </source>
</reference>
<gene>
    <name evidence="3" type="ORF">DES47_104390</name>
</gene>
<dbReference type="NCBIfam" id="TIGR00685">
    <property type="entry name" value="T6PP"/>
    <property type="match status" value="1"/>
</dbReference>
<dbReference type="InParanoid" id="A0A4R6QLJ0"/>
<dbReference type="PANTHER" id="PTHR43768">
    <property type="entry name" value="TREHALOSE 6-PHOSPHATE PHOSPHATASE"/>
    <property type="match status" value="1"/>
</dbReference>
<comment type="caution">
    <text evidence="3">The sequence shown here is derived from an EMBL/GenBank/DDBJ whole genome shotgun (WGS) entry which is preliminary data.</text>
</comment>
<keyword evidence="4" id="KW-1185">Reference proteome</keyword>
<dbReference type="InterPro" id="IPR036412">
    <property type="entry name" value="HAD-like_sf"/>
</dbReference>
<accession>A0A4R6QLJ0</accession>
<evidence type="ECO:0000256" key="1">
    <source>
        <dbReference type="ARBA" id="ARBA00022801"/>
    </source>
</evidence>
<comment type="similarity">
    <text evidence="2">Belongs to the trehalose phosphatase family.</text>
</comment>
<evidence type="ECO:0000313" key="4">
    <source>
        <dbReference type="Proteomes" id="UP000295361"/>
    </source>
</evidence>
<proteinExistence type="inferred from homology"/>
<dbReference type="GO" id="GO:0004805">
    <property type="term" value="F:trehalose-phosphatase activity"/>
    <property type="evidence" value="ECO:0007669"/>
    <property type="project" value="UniProtKB-EC"/>
</dbReference>
<sequence length="248" mass="26424">MRHLFCAAGEQAIVQLMQRPVLLGFDVDGTLAPIVARPDDAQVPTGIARRLAALSQRCPVAVITGRSIADVRPRLGFEPAYVVGNHGAEGLDHGVQAPGLSLLLQRLQPHAAALHAAGVQVEDKGLSLALHYRLARDRDAALRTISELLTELPADLRSFGGKCVVNIVARHAPDKGDAALALLRASGCEALLFVGDDVNDEAVFERALPGWLTVRIGRAQGHSSAMFFLDSTAEMSSLLERVQRALGP</sequence>
<dbReference type="InterPro" id="IPR003337">
    <property type="entry name" value="Trehalose_PPase"/>
</dbReference>
<dbReference type="RefSeq" id="WP_243748346.1">
    <property type="nucleotide sequence ID" value="NZ_SNXS01000004.1"/>
</dbReference>
<dbReference type="EMBL" id="SNXS01000004">
    <property type="protein sequence ID" value="TDP64102.1"/>
    <property type="molecule type" value="Genomic_DNA"/>
</dbReference>
<dbReference type="Gene3D" id="3.30.70.1020">
    <property type="entry name" value="Trehalose-6-phosphate phosphatase related protein, domain 2"/>
    <property type="match status" value="1"/>
</dbReference>
<dbReference type="Pfam" id="PF02358">
    <property type="entry name" value="Trehalose_PPase"/>
    <property type="match status" value="1"/>
</dbReference>
<comment type="pathway">
    <text evidence="2">Glycan biosynthesis; trehalose biosynthesis.</text>
</comment>
<dbReference type="GO" id="GO:0046872">
    <property type="term" value="F:metal ion binding"/>
    <property type="evidence" value="ECO:0007669"/>
    <property type="project" value="UniProtKB-KW"/>
</dbReference>
<dbReference type="EC" id="3.1.3.12" evidence="2"/>
<comment type="function">
    <text evidence="2">Removes the phosphate from trehalose 6-phosphate to produce free trehalose.</text>
</comment>
<comment type="catalytic activity">
    <reaction evidence="2">
        <text>alpha,alpha-trehalose 6-phosphate + H2O = alpha,alpha-trehalose + phosphate</text>
        <dbReference type="Rhea" id="RHEA:23420"/>
        <dbReference type="ChEBI" id="CHEBI:15377"/>
        <dbReference type="ChEBI" id="CHEBI:16551"/>
        <dbReference type="ChEBI" id="CHEBI:43474"/>
        <dbReference type="ChEBI" id="CHEBI:58429"/>
        <dbReference type="EC" id="3.1.3.12"/>
    </reaction>
</comment>
<dbReference type="AlphaFoldDB" id="A0A4R6QLJ0"/>
<dbReference type="SUPFAM" id="SSF56784">
    <property type="entry name" value="HAD-like"/>
    <property type="match status" value="1"/>
</dbReference>
<comment type="cofactor">
    <cofactor evidence="2">
        <name>Mg(2+)</name>
        <dbReference type="ChEBI" id="CHEBI:18420"/>
    </cofactor>
</comment>
<evidence type="ECO:0000256" key="2">
    <source>
        <dbReference type="RuleBase" id="RU361117"/>
    </source>
</evidence>
<name>A0A4R6QLJ0_9BURK</name>
<dbReference type="InterPro" id="IPR023214">
    <property type="entry name" value="HAD_sf"/>
</dbReference>
<keyword evidence="2" id="KW-0479">Metal-binding</keyword>
<dbReference type="Gene3D" id="3.40.50.1000">
    <property type="entry name" value="HAD superfamily/HAD-like"/>
    <property type="match status" value="1"/>
</dbReference>
<dbReference type="PANTHER" id="PTHR43768:SF3">
    <property type="entry name" value="TREHALOSE 6-PHOSPHATE PHOSPHATASE"/>
    <property type="match status" value="1"/>
</dbReference>
<dbReference type="UniPathway" id="UPA00299"/>
<keyword evidence="1 2" id="KW-0378">Hydrolase</keyword>
<protein>
    <recommendedName>
        <fullName evidence="2">Trehalose 6-phosphate phosphatase</fullName>
        <ecNumber evidence="2">3.1.3.12</ecNumber>
    </recommendedName>
</protein>
<organism evidence="3 4">
    <name type="scientific">Roseateles toxinivorans</name>
    <dbReference type="NCBI Taxonomy" id="270368"/>
    <lineage>
        <taxon>Bacteria</taxon>
        <taxon>Pseudomonadati</taxon>
        <taxon>Pseudomonadota</taxon>
        <taxon>Betaproteobacteria</taxon>
        <taxon>Burkholderiales</taxon>
        <taxon>Sphaerotilaceae</taxon>
        <taxon>Roseateles</taxon>
    </lineage>
</organism>
<dbReference type="Proteomes" id="UP000295361">
    <property type="component" value="Unassembled WGS sequence"/>
</dbReference>
<dbReference type="GO" id="GO:0005992">
    <property type="term" value="P:trehalose biosynthetic process"/>
    <property type="evidence" value="ECO:0007669"/>
    <property type="project" value="UniProtKB-UniPathway"/>
</dbReference>